<gene>
    <name evidence="2" type="ORF">GCM10010515_13660</name>
</gene>
<accession>A0A918K6B7</accession>
<dbReference type="InterPro" id="IPR047789">
    <property type="entry name" value="CU044_5270-like"/>
</dbReference>
<dbReference type="NCBIfam" id="NF038083">
    <property type="entry name" value="CU044_5270_fam"/>
    <property type="match status" value="1"/>
</dbReference>
<feature type="region of interest" description="Disordered" evidence="1">
    <location>
        <begin position="46"/>
        <end position="68"/>
    </location>
</feature>
<protein>
    <recommendedName>
        <fullName evidence="4">CU044_5270 family protein</fullName>
    </recommendedName>
</protein>
<name>A0A918K6B7_9ACTN</name>
<proteinExistence type="predicted"/>
<evidence type="ECO:0000256" key="1">
    <source>
        <dbReference type="SAM" id="MobiDB-lite"/>
    </source>
</evidence>
<dbReference type="EMBL" id="BMWD01000003">
    <property type="protein sequence ID" value="GGX47833.1"/>
    <property type="molecule type" value="Genomic_DNA"/>
</dbReference>
<evidence type="ECO:0000313" key="3">
    <source>
        <dbReference type="Proteomes" id="UP000645555"/>
    </source>
</evidence>
<keyword evidence="3" id="KW-1185">Reference proteome</keyword>
<comment type="caution">
    <text evidence="2">The sequence shown here is derived from an EMBL/GenBank/DDBJ whole genome shotgun (WGS) entry which is preliminary data.</text>
</comment>
<dbReference type="Proteomes" id="UP000645555">
    <property type="component" value="Unassembled WGS sequence"/>
</dbReference>
<feature type="region of interest" description="Disordered" evidence="1">
    <location>
        <begin position="186"/>
        <end position="210"/>
    </location>
</feature>
<dbReference type="AlphaFoldDB" id="A0A918K6B7"/>
<dbReference type="RefSeq" id="WP_190034406.1">
    <property type="nucleotide sequence ID" value="NZ_BMWD01000003.1"/>
</dbReference>
<reference evidence="2" key="1">
    <citation type="journal article" date="2014" name="Int. J. Syst. Evol. Microbiol.">
        <title>Complete genome sequence of Corynebacterium casei LMG S-19264T (=DSM 44701T), isolated from a smear-ripened cheese.</title>
        <authorList>
            <consortium name="US DOE Joint Genome Institute (JGI-PGF)"/>
            <person name="Walter F."/>
            <person name="Albersmeier A."/>
            <person name="Kalinowski J."/>
            <person name="Ruckert C."/>
        </authorList>
    </citation>
    <scope>NUCLEOTIDE SEQUENCE</scope>
    <source>
        <strain evidence="2">JCM 4956</strain>
    </source>
</reference>
<evidence type="ECO:0000313" key="2">
    <source>
        <dbReference type="EMBL" id="GGX47833.1"/>
    </source>
</evidence>
<evidence type="ECO:0008006" key="4">
    <source>
        <dbReference type="Google" id="ProtNLM"/>
    </source>
</evidence>
<reference evidence="2" key="2">
    <citation type="submission" date="2020-09" db="EMBL/GenBank/DDBJ databases">
        <authorList>
            <person name="Sun Q."/>
            <person name="Ohkuma M."/>
        </authorList>
    </citation>
    <scope>NUCLEOTIDE SEQUENCE</scope>
    <source>
        <strain evidence="2">JCM 4956</strain>
    </source>
</reference>
<sequence length="371" mass="39155">MNASTPRQSPAEGDQDAELLSRTARDLPTGRHQFHKEHLMARIQQLQTSQQEEHGGRPGGPARTRRLRLPRPAVTLPALAAGLAAAVVAGVVVNDGGGVADGGVATGPGLTTEIGAASSEGVPQLLDRISLAAAASGHPTVEPGQYVYVESRTADTFLRTVGGTTTLASHEPHRRQVWRSADGTKGRLVDPAVNDSAEGETLSLPDERGNTPVADLNSPSYDYLAGLTTDPDKLLATIYKETRGMGNTPDQQAFTTIGDLLGESYPPAELYSALFRTAAKIPGVVVVDDAVDAAGRHGVAVARLDEASGQREEWIFDRKTHVFLGERVVQVKRNTGTEALLKPGTVVFTSAVLKRAVVNGIKETPTASQEG</sequence>
<organism evidence="2 3">
    <name type="scientific">Streptomyces fructofermentans</name>
    <dbReference type="NCBI Taxonomy" id="152141"/>
    <lineage>
        <taxon>Bacteria</taxon>
        <taxon>Bacillati</taxon>
        <taxon>Actinomycetota</taxon>
        <taxon>Actinomycetes</taxon>
        <taxon>Kitasatosporales</taxon>
        <taxon>Streptomycetaceae</taxon>
        <taxon>Streptomyces</taxon>
    </lineage>
</organism>